<reference evidence="1" key="1">
    <citation type="submission" date="2010-08" db="EMBL/GenBank/DDBJ databases">
        <authorList>
            <person name="Weinstock G."/>
            <person name="Sodergren E."/>
            <person name="Clifton S."/>
            <person name="Fulton L."/>
            <person name="Fulton B."/>
            <person name="Courtney L."/>
            <person name="Fronick C."/>
            <person name="Harrison M."/>
            <person name="Strong C."/>
            <person name="Farmer C."/>
            <person name="Delahaunty K."/>
            <person name="Markovic C."/>
            <person name="Hall O."/>
            <person name="Minx P."/>
            <person name="Tomlinson C."/>
            <person name="Mitreva M."/>
            <person name="Hou S."/>
            <person name="Chen J."/>
            <person name="Wollam A."/>
            <person name="Pepin K.H."/>
            <person name="Johnson M."/>
            <person name="Bhonagiri V."/>
            <person name="Zhang X."/>
            <person name="Suruliraj S."/>
            <person name="Warren W."/>
            <person name="Chinwalla A."/>
            <person name="Mardis E.R."/>
            <person name="Wilson R.K."/>
        </authorList>
    </citation>
    <scope>NUCLEOTIDE SEQUENCE [LARGE SCALE GENOMIC DNA]</scope>
    <source>
        <strain evidence="1">HL044PA1</strain>
    </source>
</reference>
<evidence type="ECO:0000313" key="2">
    <source>
        <dbReference type="Proteomes" id="UP000003179"/>
    </source>
</evidence>
<organism evidence="1 2">
    <name type="scientific">Cutibacterium modestum HL044PA1</name>
    <dbReference type="NCBI Taxonomy" id="765109"/>
    <lineage>
        <taxon>Bacteria</taxon>
        <taxon>Bacillati</taxon>
        <taxon>Actinomycetota</taxon>
        <taxon>Actinomycetes</taxon>
        <taxon>Propionibacteriales</taxon>
        <taxon>Propionibacteriaceae</taxon>
        <taxon>Cutibacterium</taxon>
        <taxon>Cutibacterium modestum</taxon>
    </lineage>
</organism>
<protein>
    <submittedName>
        <fullName evidence="1">Uncharacterized protein</fullName>
    </submittedName>
</protein>
<dbReference type="Proteomes" id="UP000003179">
    <property type="component" value="Unassembled WGS sequence"/>
</dbReference>
<dbReference type="EMBL" id="ADZU01000003">
    <property type="protein sequence ID" value="EFS93623.1"/>
    <property type="molecule type" value="Genomic_DNA"/>
</dbReference>
<accession>A0ABP2K9R2</accession>
<evidence type="ECO:0000313" key="1">
    <source>
        <dbReference type="EMBL" id="EFS93623.1"/>
    </source>
</evidence>
<keyword evidence="2" id="KW-1185">Reference proteome</keyword>
<gene>
    <name evidence="1" type="ORF">HMPREF9607_00077</name>
</gene>
<proteinExistence type="predicted"/>
<name>A0ABP2K9R2_9ACTN</name>
<comment type="caution">
    <text evidence="1">The sequence shown here is derived from an EMBL/GenBank/DDBJ whole genome shotgun (WGS) entry which is preliminary data.</text>
</comment>
<sequence length="48" mass="5188">MSTNHIEIETVDRLRVAAPDLAGQVVQGVDLTGCSNPFIVAMFLRQSS</sequence>